<proteinExistence type="predicted"/>
<reference evidence="2" key="1">
    <citation type="journal article" date="2020" name="J. ISSAAS">
        <title>Lactobacilli and other gastrointestinal microbiota of Peromyscus leucopus, reservoir host for agents of Lyme disease and other zoonoses in North America.</title>
        <authorList>
            <person name="Milovic A."/>
            <person name="Bassam K."/>
            <person name="Shao H."/>
            <person name="Chatzistamou I."/>
            <person name="Tufts D.M."/>
            <person name="Diuk-Wasser M."/>
            <person name="Barbour A.G."/>
        </authorList>
    </citation>
    <scope>NUCLEOTIDE SEQUENCE</scope>
    <source>
        <strain evidence="2">LL70</strain>
    </source>
</reference>
<name>A0A6G8F198_9BACT</name>
<feature type="transmembrane region" description="Helical" evidence="1">
    <location>
        <begin position="76"/>
        <end position="96"/>
    </location>
</feature>
<gene>
    <name evidence="2" type="ORF">Prevot485_1420</name>
</gene>
<dbReference type="AlphaFoldDB" id="A0A6G8F198"/>
<feature type="transmembrane region" description="Helical" evidence="1">
    <location>
        <begin position="46"/>
        <end position="70"/>
    </location>
</feature>
<dbReference type="Pfam" id="PF07332">
    <property type="entry name" value="Phage_holin_3_6"/>
    <property type="match status" value="1"/>
</dbReference>
<accession>A0A6G8F198</accession>
<dbReference type="InterPro" id="IPR009937">
    <property type="entry name" value="Phage_holin_3_6"/>
</dbReference>
<organism evidence="2">
    <name type="scientific">uncultured Prevotella sp</name>
    <dbReference type="NCBI Taxonomy" id="159272"/>
    <lineage>
        <taxon>Bacteria</taxon>
        <taxon>Pseudomonadati</taxon>
        <taxon>Bacteroidota</taxon>
        <taxon>Bacteroidia</taxon>
        <taxon>Bacteroidales</taxon>
        <taxon>Prevotellaceae</taxon>
        <taxon>Prevotella</taxon>
        <taxon>environmental samples</taxon>
    </lineage>
</organism>
<keyword evidence="1" id="KW-1133">Transmembrane helix</keyword>
<evidence type="ECO:0000256" key="1">
    <source>
        <dbReference type="SAM" id="Phobius"/>
    </source>
</evidence>
<dbReference type="EMBL" id="MN990733">
    <property type="protein sequence ID" value="QIM10043.1"/>
    <property type="molecule type" value="Genomic_DNA"/>
</dbReference>
<protein>
    <submittedName>
        <fullName evidence="2">Membrane protein</fullName>
    </submittedName>
</protein>
<evidence type="ECO:0000313" key="2">
    <source>
        <dbReference type="EMBL" id="QIM10043.1"/>
    </source>
</evidence>
<keyword evidence="1" id="KW-0472">Membrane</keyword>
<keyword evidence="1" id="KW-0812">Transmembrane</keyword>
<sequence length="121" mass="13888">MLSNDENIEKIADFVEEVKQWLLIKKEYTKLDVVEKVVRILSTLTIAFVIALLTLLALIYLSFAAAYFLAGILHSLPLAFLCVCLAYIVVLSVVVMKRHSWIERPMVRFLIGIFKDDENKQ</sequence>